<gene>
    <name evidence="3" type="ORF">CDD82_5047</name>
</gene>
<accession>A0A2C5YZM1</accession>
<keyword evidence="1" id="KW-0732">Signal</keyword>
<dbReference type="EMBL" id="NJEU01000446">
    <property type="protein sequence ID" value="PHH74217.1"/>
    <property type="molecule type" value="Genomic_DNA"/>
</dbReference>
<keyword evidence="4" id="KW-1185">Reference proteome</keyword>
<reference evidence="3 4" key="1">
    <citation type="submission" date="2017-06" db="EMBL/GenBank/DDBJ databases">
        <title>Ant-infecting Ophiocordyceps genomes reveal a high diversity of potential behavioral manipulation genes and a possible major role for enterotoxins.</title>
        <authorList>
            <person name="De Bekker C."/>
            <person name="Evans H.C."/>
            <person name="Brachmann A."/>
            <person name="Hughes D.P."/>
        </authorList>
    </citation>
    <scope>NUCLEOTIDE SEQUENCE [LARGE SCALE GENOMIC DNA]</scope>
    <source>
        <strain evidence="3 4">1348a</strain>
    </source>
</reference>
<evidence type="ECO:0000313" key="4">
    <source>
        <dbReference type="Proteomes" id="UP000224854"/>
    </source>
</evidence>
<feature type="signal peptide" evidence="1">
    <location>
        <begin position="1"/>
        <end position="20"/>
    </location>
</feature>
<dbReference type="Proteomes" id="UP000224854">
    <property type="component" value="Unassembled WGS sequence"/>
</dbReference>
<feature type="chain" id="PRO_5013016436" description="Ecp2 effector protein-like domain-containing protein" evidence="1">
    <location>
        <begin position="21"/>
        <end position="172"/>
    </location>
</feature>
<dbReference type="OrthoDB" id="73875at2759"/>
<evidence type="ECO:0000256" key="1">
    <source>
        <dbReference type="SAM" id="SignalP"/>
    </source>
</evidence>
<organism evidence="3 4">
    <name type="scientific">Ophiocordyceps australis</name>
    <dbReference type="NCBI Taxonomy" id="1399860"/>
    <lineage>
        <taxon>Eukaryota</taxon>
        <taxon>Fungi</taxon>
        <taxon>Dikarya</taxon>
        <taxon>Ascomycota</taxon>
        <taxon>Pezizomycotina</taxon>
        <taxon>Sordariomycetes</taxon>
        <taxon>Hypocreomycetidae</taxon>
        <taxon>Hypocreales</taxon>
        <taxon>Ophiocordycipitaceae</taxon>
        <taxon>Ophiocordyceps</taxon>
    </lineage>
</organism>
<evidence type="ECO:0000313" key="3">
    <source>
        <dbReference type="EMBL" id="PHH74217.1"/>
    </source>
</evidence>
<dbReference type="AlphaFoldDB" id="A0A2C5YZM1"/>
<feature type="domain" description="Ecp2 effector protein-like" evidence="2">
    <location>
        <begin position="62"/>
        <end position="156"/>
    </location>
</feature>
<evidence type="ECO:0000259" key="2">
    <source>
        <dbReference type="Pfam" id="PF14856"/>
    </source>
</evidence>
<protein>
    <recommendedName>
        <fullName evidence="2">Ecp2 effector protein-like domain-containing protein</fullName>
    </recommendedName>
</protein>
<dbReference type="Pfam" id="PF14856">
    <property type="entry name" value="Hce2"/>
    <property type="match status" value="1"/>
</dbReference>
<sequence>MKLLLSPCAILLALPLLALAIPNAIQASSVSQAEKLPNKTVAIEVNDQVDAASFRLRKRTNQCGHSTFENRGSEASPLISDCEVLMWNIRNGGRWRLSTGTYRTVATYGTCAFGAEVTNYWYTYIGHQDVIDLIRDSIRDFRRHDGKVGSRGEMECMGDVLERRVRWGLYHT</sequence>
<proteinExistence type="predicted"/>
<comment type="caution">
    <text evidence="3">The sequence shown here is derived from an EMBL/GenBank/DDBJ whole genome shotgun (WGS) entry which is preliminary data.</text>
</comment>
<dbReference type="InterPro" id="IPR029226">
    <property type="entry name" value="Ecp2-like"/>
</dbReference>
<name>A0A2C5YZM1_9HYPO</name>